<accession>A0ABW9VZ77</accession>
<dbReference type="EMBL" id="WWCT01000007">
    <property type="protein sequence ID" value="MYN26971.1"/>
    <property type="molecule type" value="Genomic_DNA"/>
</dbReference>
<comment type="caution">
    <text evidence="1">The sequence shown here is derived from an EMBL/GenBank/DDBJ whole genome shotgun (WGS) entry which is preliminary data.</text>
</comment>
<dbReference type="RefSeq" id="WP_161054974.1">
    <property type="nucleotide sequence ID" value="NZ_WWCT01000007.1"/>
</dbReference>
<dbReference type="CDD" id="cd04301">
    <property type="entry name" value="NAT_SF"/>
    <property type="match status" value="1"/>
</dbReference>
<reference evidence="1 2" key="1">
    <citation type="submission" date="2019-12" db="EMBL/GenBank/DDBJ databases">
        <title>Novel species isolated from a subtropical stream in China.</title>
        <authorList>
            <person name="Lu H."/>
        </authorList>
    </citation>
    <scope>NUCLEOTIDE SEQUENCE [LARGE SCALE GENOMIC DNA]</scope>
    <source>
        <strain evidence="1 2">CY42W</strain>
    </source>
</reference>
<dbReference type="InterPro" id="IPR016181">
    <property type="entry name" value="Acyl_CoA_acyltransferase"/>
</dbReference>
<gene>
    <name evidence="1" type="ORF">GTP69_11175</name>
</gene>
<dbReference type="Proteomes" id="UP000642144">
    <property type="component" value="Unassembled WGS sequence"/>
</dbReference>
<proteinExistence type="predicted"/>
<name>A0ABW9VZ77_9BURK</name>
<evidence type="ECO:0008006" key="3">
    <source>
        <dbReference type="Google" id="ProtNLM"/>
    </source>
</evidence>
<evidence type="ECO:0000313" key="2">
    <source>
        <dbReference type="Proteomes" id="UP000642144"/>
    </source>
</evidence>
<evidence type="ECO:0000313" key="1">
    <source>
        <dbReference type="EMBL" id="MYN26971.1"/>
    </source>
</evidence>
<dbReference type="SUPFAM" id="SSF55729">
    <property type="entry name" value="Acyl-CoA N-acyltransferases (Nat)"/>
    <property type="match status" value="1"/>
</dbReference>
<protein>
    <recommendedName>
        <fullName evidence="3">GNAT family N-acetyltransferase</fullName>
    </recommendedName>
</protein>
<organism evidence="1 2">
    <name type="scientific">Duganella levis</name>
    <dbReference type="NCBI Taxonomy" id="2692169"/>
    <lineage>
        <taxon>Bacteria</taxon>
        <taxon>Pseudomonadati</taxon>
        <taxon>Pseudomonadota</taxon>
        <taxon>Betaproteobacteria</taxon>
        <taxon>Burkholderiales</taxon>
        <taxon>Oxalobacteraceae</taxon>
        <taxon>Telluria group</taxon>
        <taxon>Duganella</taxon>
    </lineage>
</organism>
<keyword evidence="2" id="KW-1185">Reference proteome</keyword>
<sequence length="208" mass="23703">MLKLWRLFRIYDERSTKKKIEGAKDSISVKARLTHIKQLRSIEIETSMNHYKSFTAPNPDIKATIYSSDQVVVGQVTYAVSPLFDKLYIFDITIHDAFRRQGFGLAVIAYLANTHRLPMATIKEVLSASGFWRAARLASGPIETLSLSEMDLERERWAHLKPLVDQLDSLISDRLSNKRESWEIAVGRGLPDWPSSKFTPLATADHWG</sequence>